<keyword evidence="3" id="KW-1133">Transmembrane helix</keyword>
<feature type="transmembrane region" description="Helical" evidence="3">
    <location>
        <begin position="894"/>
        <end position="912"/>
    </location>
</feature>
<feature type="transmembrane region" description="Helical" evidence="3">
    <location>
        <begin position="858"/>
        <end position="882"/>
    </location>
</feature>
<dbReference type="FunFam" id="1.20.1250.20:FF:000400">
    <property type="entry name" value="Blast:Monocarboxylate transporter 12"/>
    <property type="match status" value="1"/>
</dbReference>
<dbReference type="GO" id="GO:0008028">
    <property type="term" value="F:monocarboxylic acid transmembrane transporter activity"/>
    <property type="evidence" value="ECO:0007669"/>
    <property type="project" value="TreeGrafter"/>
</dbReference>
<dbReference type="AlphaFoldDB" id="A0A1B0A4K8"/>
<evidence type="ECO:0000256" key="3">
    <source>
        <dbReference type="SAM" id="Phobius"/>
    </source>
</evidence>
<dbReference type="InterPro" id="IPR036259">
    <property type="entry name" value="MFS_trans_sf"/>
</dbReference>
<keyword evidence="3" id="KW-0472">Membrane</keyword>
<proteinExistence type="predicted"/>
<feature type="domain" description="Major facilitator superfamily (MFS) profile" evidence="4">
    <location>
        <begin position="767"/>
        <end position="967"/>
    </location>
</feature>
<feature type="transmembrane region" description="Helical" evidence="3">
    <location>
        <begin position="384"/>
        <end position="403"/>
    </location>
</feature>
<dbReference type="InterPro" id="IPR020846">
    <property type="entry name" value="MFS_dom"/>
</dbReference>
<feature type="transmembrane region" description="Helical" evidence="3">
    <location>
        <begin position="836"/>
        <end position="852"/>
    </location>
</feature>
<feature type="transmembrane region" description="Helical" evidence="3">
    <location>
        <begin position="415"/>
        <end position="434"/>
    </location>
</feature>
<reference evidence="6" key="1">
    <citation type="submission" date="2014-03" db="EMBL/GenBank/DDBJ databases">
        <authorList>
            <person name="Aksoy S."/>
            <person name="Warren W."/>
            <person name="Wilson R.K."/>
        </authorList>
    </citation>
    <scope>NUCLEOTIDE SEQUENCE [LARGE SCALE GENOMIC DNA]</scope>
    <source>
        <strain evidence="6">IAEA</strain>
    </source>
</reference>
<dbReference type="InterPro" id="IPR011701">
    <property type="entry name" value="MFS"/>
</dbReference>
<feature type="region of interest" description="Disordered" evidence="2">
    <location>
        <begin position="531"/>
        <end position="557"/>
    </location>
</feature>
<keyword evidence="3" id="KW-0812">Transmembrane</keyword>
<dbReference type="PANTHER" id="PTHR11360:SF306">
    <property type="entry name" value="RE01051P"/>
    <property type="match status" value="1"/>
</dbReference>
<name>A0A1B0A4K8_GLOPL</name>
<dbReference type="Proteomes" id="UP000092445">
    <property type="component" value="Unassembled WGS sequence"/>
</dbReference>
<dbReference type="PANTHER" id="PTHR11360">
    <property type="entry name" value="MONOCARBOXYLATE TRANSPORTER"/>
    <property type="match status" value="1"/>
</dbReference>
<reference evidence="5" key="2">
    <citation type="submission" date="2020-05" db="UniProtKB">
        <authorList>
            <consortium name="EnsemblMetazoa"/>
        </authorList>
    </citation>
    <scope>IDENTIFICATION</scope>
    <source>
        <strain evidence="5">IAEA</strain>
    </source>
</reference>
<protein>
    <recommendedName>
        <fullName evidence="4">Major facilitator superfamily (MFS) profile domain-containing protein</fullName>
    </recommendedName>
</protein>
<dbReference type="FunFam" id="1.20.1250.20:FF:000320">
    <property type="entry name" value="Monocarboxylate transporter"/>
    <property type="match status" value="1"/>
</dbReference>
<dbReference type="SUPFAM" id="SSF103473">
    <property type="entry name" value="MFS general substrate transporter"/>
    <property type="match status" value="1"/>
</dbReference>
<organism evidence="5 6">
    <name type="scientific">Glossina pallidipes</name>
    <name type="common">Tsetse fly</name>
    <dbReference type="NCBI Taxonomy" id="7398"/>
    <lineage>
        <taxon>Eukaryota</taxon>
        <taxon>Metazoa</taxon>
        <taxon>Ecdysozoa</taxon>
        <taxon>Arthropoda</taxon>
        <taxon>Hexapoda</taxon>
        <taxon>Insecta</taxon>
        <taxon>Pterygota</taxon>
        <taxon>Neoptera</taxon>
        <taxon>Endopterygota</taxon>
        <taxon>Diptera</taxon>
        <taxon>Brachycera</taxon>
        <taxon>Muscomorpha</taxon>
        <taxon>Hippoboscoidea</taxon>
        <taxon>Glossinidae</taxon>
        <taxon>Glossina</taxon>
    </lineage>
</organism>
<feature type="transmembrane region" description="Helical" evidence="3">
    <location>
        <begin position="803"/>
        <end position="824"/>
    </location>
</feature>
<feature type="transmembrane region" description="Helical" evidence="3">
    <location>
        <begin position="924"/>
        <end position="946"/>
    </location>
</feature>
<dbReference type="Gene3D" id="1.20.1250.20">
    <property type="entry name" value="MFS general substrate transporter like domains"/>
    <property type="match status" value="2"/>
</dbReference>
<evidence type="ECO:0000313" key="5">
    <source>
        <dbReference type="EnsemblMetazoa" id="GPAI034321-PA"/>
    </source>
</evidence>
<evidence type="ECO:0000256" key="1">
    <source>
        <dbReference type="ARBA" id="ARBA00004141"/>
    </source>
</evidence>
<keyword evidence="6" id="KW-1185">Reference proteome</keyword>
<dbReference type="EnsemblMetazoa" id="GPAI034321-RA">
    <property type="protein sequence ID" value="GPAI034321-PA"/>
    <property type="gene ID" value="GPAI034321"/>
</dbReference>
<dbReference type="GO" id="GO:0016020">
    <property type="term" value="C:membrane"/>
    <property type="evidence" value="ECO:0007669"/>
    <property type="project" value="UniProtKB-SubCell"/>
</dbReference>
<comment type="subcellular location">
    <subcellularLocation>
        <location evidence="1">Membrane</location>
        <topology evidence="1">Multi-pass membrane protein</topology>
    </subcellularLocation>
</comment>
<feature type="transmembrane region" description="Helical" evidence="3">
    <location>
        <begin position="768"/>
        <end position="791"/>
    </location>
</feature>
<evidence type="ECO:0000313" key="6">
    <source>
        <dbReference type="Proteomes" id="UP000092445"/>
    </source>
</evidence>
<feature type="transmembrane region" description="Helical" evidence="3">
    <location>
        <begin position="440"/>
        <end position="463"/>
    </location>
</feature>
<evidence type="ECO:0000256" key="2">
    <source>
        <dbReference type="SAM" id="MobiDB-lite"/>
    </source>
</evidence>
<feature type="transmembrane region" description="Helical" evidence="3">
    <location>
        <begin position="505"/>
        <end position="523"/>
    </location>
</feature>
<dbReference type="Pfam" id="PF07690">
    <property type="entry name" value="MFS_1"/>
    <property type="match status" value="2"/>
</dbReference>
<dbReference type="PROSITE" id="PS50850">
    <property type="entry name" value="MFS"/>
    <property type="match status" value="1"/>
</dbReference>
<accession>A0A1B0A4K8</accession>
<dbReference type="VEuPathDB" id="VectorBase:GPAI034321"/>
<feature type="transmembrane region" description="Helical" evidence="3">
    <location>
        <begin position="472"/>
        <end position="493"/>
    </location>
</feature>
<evidence type="ECO:0000259" key="4">
    <source>
        <dbReference type="PROSITE" id="PS50850"/>
    </source>
</evidence>
<dbReference type="InterPro" id="IPR050327">
    <property type="entry name" value="Proton-linked_MCT"/>
</dbReference>
<sequence>MHLGLKRQRPTKKHQKKRFSFSRKRCLHPENIIYSSLWWWTVLVTRCSQDVLWASCPRFSGWQDSRGSVYCASEPDPIGRIQYQPGGFIRSYNSVDQQSANSRSYSREIEGNSTEIIEVICEAHFNAEQNEIGELPIVACSQPPAPSILTECQQSSGSLFSIVSAPPVPLAELDVKQVDNLGAGLQSGIGMALQMGGSAQNPFISTHSAVSIEVPASAPGSATSTIPRRPSTLPIEAPYGPAAPSTGRTLHASLLEHQISEIEEDDNENLLTVSSITARPLIAKSHELRSSRNLNCLESNKRGKCGRKLSAGVRHGLTSQAAKHSGVTAPSSRSSVSTDPPDGGYGWFIVFGAFSVQFWVAGLVKSYGVLFVEIMETFPSSTATVASWIPAILSALCLALAPVSSALCQRFSCRTVVFVGGLFCALGMTLSYFATSLVHLLFTFGILTGIGGGLSTTPGIVIVSKYFDKHRALANGICVSGTAAGSFMLPVLIKHLAENFGFHGTILILGFCMLDVCISALLYRPVESQNQDEEKTIAEEDEDDDNETNKPLDDINPSNIDMLTNSTYLDTCDDGLNTKFIEHLFMEESKNRLNEYYNLKNSATEKSVPSCAQDSDDEIKDTIGETTFIKPIKKVRSSGIMHSVEDLSTNSTWVYRKNSGTDSNRGSRRKRNVFANDEIISKIQAHLEKPLSPPTVVIKGLSKSMDIPTPVTNTSELKQSEGEQKDSMLRINAIEEEEEEDDIDEQPMTCYERVEIYLDISLLKDPTFILMCLSVTLMSVGCPYMLYYLPAHVISIGYNKSEAGYLVTISAVLDLVGRLGLGWLSDLQLFDRRKTYIVCILGAGLAVLTIPSEDTIYLVGLSAAIYGFCLGSWYVLMPVLLADIFGTDRISSSYGLVRMFQSVGAISVPPLAGFLRDLSGKYSIVFYCMGSCMVLGTVPLLVWALLEYRERQFYKNRGGSDDASSVS</sequence>
<feature type="transmembrane region" description="Helical" evidence="3">
    <location>
        <begin position="345"/>
        <end position="364"/>
    </location>
</feature>